<evidence type="ECO:0000256" key="4">
    <source>
        <dbReference type="ARBA" id="ARBA00023026"/>
    </source>
</evidence>
<protein>
    <submittedName>
        <fullName evidence="5">Uncharacterized protein</fullName>
    </submittedName>
</protein>
<reference evidence="5" key="1">
    <citation type="submission" date="2019-11" db="EMBL/GenBank/DDBJ databases">
        <title>Genomic insights into an expanded diversity of filamentous marine cyanobacteria reveals the extraordinary biosynthetic potential of Moorea and Okeania.</title>
        <authorList>
            <person name="Ferreira Leao T."/>
            <person name="Wang M."/>
            <person name="Moss N."/>
            <person name="Da Silva R."/>
            <person name="Sanders J."/>
            <person name="Nurk S."/>
            <person name="Gurevich A."/>
            <person name="Humphrey G."/>
            <person name="Reher R."/>
            <person name="Zhu Q."/>
            <person name="Belda-Ferre P."/>
            <person name="Glukhov E."/>
            <person name="Rex R."/>
            <person name="Dorrestein P.C."/>
            <person name="Knight R."/>
            <person name="Pevzner P."/>
            <person name="Gerwick W.H."/>
            <person name="Gerwick L."/>
        </authorList>
    </citation>
    <scope>NUCLEOTIDE SEQUENCE</scope>
    <source>
        <strain evidence="5">SIO1C4</strain>
    </source>
</reference>
<evidence type="ECO:0000256" key="2">
    <source>
        <dbReference type="ARBA" id="ARBA00022656"/>
    </source>
</evidence>
<accession>A0A6B3NGG1</accession>
<keyword evidence="4" id="KW-0843">Virulence</keyword>
<proteinExistence type="inferred from homology"/>
<keyword evidence="3" id="KW-0749">Sporulation</keyword>
<evidence type="ECO:0000256" key="3">
    <source>
        <dbReference type="ARBA" id="ARBA00022969"/>
    </source>
</evidence>
<evidence type="ECO:0000313" key="5">
    <source>
        <dbReference type="EMBL" id="NER30750.1"/>
    </source>
</evidence>
<evidence type="ECO:0000256" key="1">
    <source>
        <dbReference type="ARBA" id="ARBA00007819"/>
    </source>
</evidence>
<dbReference type="GO" id="GO:0090729">
    <property type="term" value="F:toxin activity"/>
    <property type="evidence" value="ECO:0007669"/>
    <property type="project" value="UniProtKB-KW"/>
</dbReference>
<name>A0A6B3NGG1_9CYAN</name>
<dbReference type="GO" id="GO:0030435">
    <property type="term" value="P:sporulation resulting in formation of a cellular spore"/>
    <property type="evidence" value="ECO:0007669"/>
    <property type="project" value="UniProtKB-KW"/>
</dbReference>
<gene>
    <name evidence="5" type="ORF">F6J89_24820</name>
</gene>
<comment type="caution">
    <text evidence="5">The sequence shown here is derived from an EMBL/GenBank/DDBJ whole genome shotgun (WGS) entry which is preliminary data.</text>
</comment>
<dbReference type="SUPFAM" id="SSF56849">
    <property type="entry name" value="delta-Endotoxin (insectocide), N-terminal domain"/>
    <property type="match status" value="1"/>
</dbReference>
<dbReference type="InterPro" id="IPR036716">
    <property type="entry name" value="Pest_crys_N_sf"/>
</dbReference>
<organism evidence="5">
    <name type="scientific">Symploca sp. SIO1C4</name>
    <dbReference type="NCBI Taxonomy" id="2607765"/>
    <lineage>
        <taxon>Bacteria</taxon>
        <taxon>Bacillati</taxon>
        <taxon>Cyanobacteriota</taxon>
        <taxon>Cyanophyceae</taxon>
        <taxon>Coleofasciculales</taxon>
        <taxon>Coleofasciculaceae</taxon>
        <taxon>Symploca</taxon>
    </lineage>
</organism>
<keyword evidence="2" id="KW-0800">Toxin</keyword>
<dbReference type="EMBL" id="JAAHFQ010000636">
    <property type="protein sequence ID" value="NER30750.1"/>
    <property type="molecule type" value="Genomic_DNA"/>
</dbReference>
<comment type="similarity">
    <text evidence="1">Belongs to the delta endotoxin family.</text>
</comment>
<sequence>MTEIQEYRQKYGQRAIEYRRKPPQPRERTVDEILAGIEDVFDIVIDMGGQILDGGQIAKVVLAGVTDLMSIVPIPQPYGFAVRTGLKTVSFLVNIFIPDNTPTWQEEVRKIIEEEVKDALNSTVQEIYGQKLETYDLWIKTYYIPWRDSGIANREELADKLYNQIQDHLFPAWNYFEGKPDGSGGDERFRDCMGLYLYATAYYMMSLQELYSLDVPSSFEDELGEDTDPWLRLELYTKLITNVVDRAHEFWQQWYEHYKVQLNRMPHVELMGKRLELAYEIIHASDGQAIPISKYSLTKHKPDEITDEITEKWTRQFWDRHDDCTANNTKGHFAPWRFQNDRSSKKFEGITVYLPGTYVVKAYVQQHRSEPRKLDYVGAQVRTSKSNQLIHVGSVYEVGTEHDYPGGPPKPDVGAYRRAINEQVDLQAGDLLTLDLSYSTPNAGPDDLNAVALAVEMVRGQDLYFEINVALFSTQEVTLDDPAISDKFVRYASWGEGDVSTAGERFFDIDGEGRGIWIKLDTIGYDFDTSIQLQTNSGNSAEVTVSAVAFTQDGRMINLSEELNRPELSKTQTISGGGTNVELSVKDIKIGKDILAWTLRVECDEPVETSSASMRLVGSGDWEISYAEVSKPTLEERPDDDNSYGKSIVTWERNNLDVPQSSDRVPFEYVAHLSDVGARLKKDIDLDYVVVIANVTGIERDSSNAKDDYEVRMTLWSHKGENKEVVGRGSLLPNLPAQDVNPARLDMLAAEMRHRRLEGDTSFSVTISASHKTELGFVSLYMLPEKPLMFRGH</sequence>
<dbReference type="AlphaFoldDB" id="A0A6B3NGG1"/>